<dbReference type="InterPro" id="IPR011652">
    <property type="entry name" value="MORN_2"/>
</dbReference>
<evidence type="ECO:0000256" key="1">
    <source>
        <dbReference type="SAM" id="MobiDB-lite"/>
    </source>
</evidence>
<dbReference type="RefSeq" id="WP_183496152.1">
    <property type="nucleotide sequence ID" value="NZ_JACIFF010000006.1"/>
</dbReference>
<dbReference type="Gene3D" id="3.90.930.1">
    <property type="match status" value="1"/>
</dbReference>
<accession>A0A840E7J7</accession>
<dbReference type="Pfam" id="PF07661">
    <property type="entry name" value="MORN_2"/>
    <property type="match status" value="3"/>
</dbReference>
<name>A0A840E7J7_9BACT</name>
<gene>
    <name evidence="2" type="ORF">GGR28_002540</name>
</gene>
<dbReference type="EMBL" id="JACIFF010000006">
    <property type="protein sequence ID" value="MBB4079913.1"/>
    <property type="molecule type" value="Genomic_DNA"/>
</dbReference>
<organism evidence="2 3">
    <name type="scientific">Neolewinella aquimaris</name>
    <dbReference type="NCBI Taxonomy" id="1835722"/>
    <lineage>
        <taxon>Bacteria</taxon>
        <taxon>Pseudomonadati</taxon>
        <taxon>Bacteroidota</taxon>
        <taxon>Saprospiria</taxon>
        <taxon>Saprospirales</taxon>
        <taxon>Lewinellaceae</taxon>
        <taxon>Neolewinella</taxon>
    </lineage>
</organism>
<sequence length="218" mass="24117">MARTLLTLLLIGTLCTCGPAHEIEEETDALGFRSEYQVDPETGLRQGFGRRYDPAGNLIAEENYVDSKLDGTRTAYYPDGKPELVENYKMGQFEGEYVTYDSTGNLRMRGSYVDGAMAKVWTRYYPDGGVREVVTFADNRENGPFREWHENGNPSAAGAYLNGKEEGTLFVFDTTGVLEAVRECQQGACSTQWRREDGGTPPATAPNMTRPPAVNATN</sequence>
<dbReference type="AlphaFoldDB" id="A0A840E7J7"/>
<dbReference type="SUPFAM" id="SSF82185">
    <property type="entry name" value="Histone H3 K4-specific methyltransferase SET7/9 N-terminal domain"/>
    <property type="match status" value="1"/>
</dbReference>
<proteinExistence type="predicted"/>
<comment type="caution">
    <text evidence="2">The sequence shown here is derived from an EMBL/GenBank/DDBJ whole genome shotgun (WGS) entry which is preliminary data.</text>
</comment>
<reference evidence="2 3" key="1">
    <citation type="submission" date="2020-08" db="EMBL/GenBank/DDBJ databases">
        <title>Genomic Encyclopedia of Type Strains, Phase IV (KMG-IV): sequencing the most valuable type-strain genomes for metagenomic binning, comparative biology and taxonomic classification.</title>
        <authorList>
            <person name="Goeker M."/>
        </authorList>
    </citation>
    <scope>NUCLEOTIDE SEQUENCE [LARGE SCALE GENOMIC DNA]</scope>
    <source>
        <strain evidence="2 3">DSM 105137</strain>
    </source>
</reference>
<feature type="region of interest" description="Disordered" evidence="1">
    <location>
        <begin position="192"/>
        <end position="218"/>
    </location>
</feature>
<keyword evidence="3" id="KW-1185">Reference proteome</keyword>
<evidence type="ECO:0000313" key="2">
    <source>
        <dbReference type="EMBL" id="MBB4079913.1"/>
    </source>
</evidence>
<dbReference type="Proteomes" id="UP000576209">
    <property type="component" value="Unassembled WGS sequence"/>
</dbReference>
<protein>
    <submittedName>
        <fullName evidence="2">Antitoxin component YwqK of YwqJK toxin-antitoxin module</fullName>
    </submittedName>
</protein>
<evidence type="ECO:0000313" key="3">
    <source>
        <dbReference type="Proteomes" id="UP000576209"/>
    </source>
</evidence>